<evidence type="ECO:0000256" key="1">
    <source>
        <dbReference type="SAM" id="MobiDB-lite"/>
    </source>
</evidence>
<proteinExistence type="predicted"/>
<dbReference type="GO" id="GO:0006508">
    <property type="term" value="P:proteolysis"/>
    <property type="evidence" value="ECO:0007669"/>
    <property type="project" value="UniProtKB-KW"/>
</dbReference>
<protein>
    <submittedName>
        <fullName evidence="2">SOS-response repressor and protease LexA</fullName>
        <ecNumber evidence="2">3.4.21.88</ecNumber>
    </submittedName>
</protein>
<evidence type="ECO:0000313" key="2">
    <source>
        <dbReference type="EMBL" id="CAA9333229.1"/>
    </source>
</evidence>
<feature type="compositionally biased region" description="Basic and acidic residues" evidence="1">
    <location>
        <begin position="57"/>
        <end position="80"/>
    </location>
</feature>
<dbReference type="EMBL" id="CADCUF010000144">
    <property type="protein sequence ID" value="CAA9333229.1"/>
    <property type="molecule type" value="Genomic_DNA"/>
</dbReference>
<feature type="non-terminal residue" evidence="2">
    <location>
        <position position="255"/>
    </location>
</feature>
<dbReference type="AlphaFoldDB" id="A0A6J4LIM1"/>
<name>A0A6J4LIM1_9ACTN</name>
<dbReference type="EC" id="3.4.21.88" evidence="2"/>
<feature type="compositionally biased region" description="Basic and acidic residues" evidence="1">
    <location>
        <begin position="236"/>
        <end position="245"/>
    </location>
</feature>
<dbReference type="GO" id="GO:0004252">
    <property type="term" value="F:serine-type endopeptidase activity"/>
    <property type="evidence" value="ECO:0007669"/>
    <property type="project" value="UniProtKB-EC"/>
</dbReference>
<feature type="region of interest" description="Disordered" evidence="1">
    <location>
        <begin position="1"/>
        <end position="255"/>
    </location>
</feature>
<feature type="compositionally biased region" description="Basic residues" evidence="1">
    <location>
        <begin position="18"/>
        <end position="42"/>
    </location>
</feature>
<feature type="compositionally biased region" description="Basic and acidic residues" evidence="1">
    <location>
        <begin position="1"/>
        <end position="17"/>
    </location>
</feature>
<keyword evidence="2" id="KW-0378">Hydrolase</keyword>
<feature type="non-terminal residue" evidence="2">
    <location>
        <position position="1"/>
    </location>
</feature>
<feature type="compositionally biased region" description="Basic and acidic residues" evidence="1">
    <location>
        <begin position="107"/>
        <end position="124"/>
    </location>
</feature>
<sequence length="255" mass="28375">DDHGPGGRTDGTEDKGDRRGRHWRRDRGRRDRGRRDRHRAPRRPAGPARAHAPPAARPDRHPGVARESRLPPEHARDRRQGGPHVVLVGRPPAPDPGGEGLPQARPEPTEGDDRRRPRRGGPDRRRGRPAAADVRPGRRAHRRGRSDPRRGAGGGGLPAPQGAGRRGHLVPAPGRGRLDDRRRHLQRRLRRGPSAADGGERRDRRRAHRRRGDGEDAAAPQRRGVAAPPQRRLRADRRQQRDRPRQGHHGAAPGL</sequence>
<accession>A0A6J4LIM1</accession>
<organism evidence="2">
    <name type="scientific">uncultured Nocardioidaceae bacterium</name>
    <dbReference type="NCBI Taxonomy" id="253824"/>
    <lineage>
        <taxon>Bacteria</taxon>
        <taxon>Bacillati</taxon>
        <taxon>Actinomycetota</taxon>
        <taxon>Actinomycetes</taxon>
        <taxon>Propionibacteriales</taxon>
        <taxon>Nocardioidaceae</taxon>
        <taxon>environmental samples</taxon>
    </lineage>
</organism>
<reference evidence="2" key="1">
    <citation type="submission" date="2020-02" db="EMBL/GenBank/DDBJ databases">
        <authorList>
            <person name="Meier V. D."/>
        </authorList>
    </citation>
    <scope>NUCLEOTIDE SEQUENCE</scope>
    <source>
        <strain evidence="2">AVDCRST_MAG24</strain>
    </source>
</reference>
<keyword evidence="2" id="KW-0645">Protease</keyword>
<feature type="compositionally biased region" description="Low complexity" evidence="1">
    <location>
        <begin position="43"/>
        <end position="54"/>
    </location>
</feature>
<gene>
    <name evidence="2" type="ORF">AVDCRST_MAG24-920</name>
</gene>